<dbReference type="Pfam" id="PF24203">
    <property type="entry name" value="Phage_ProQ_C_like"/>
    <property type="match status" value="1"/>
</dbReference>
<accession>A0A5P8DFD1</accession>
<evidence type="ECO:0000313" key="1">
    <source>
        <dbReference type="EMBL" id="QFP97696.1"/>
    </source>
</evidence>
<name>A0A5P8DFD1_9CAUD</name>
<dbReference type="GeneID" id="65122628"/>
<dbReference type="KEGG" id="vg:65122628"/>
<dbReference type="InterPro" id="IPR056982">
    <property type="entry name" value="Phage_ProQ_C-like"/>
</dbReference>
<sequence length="157" mass="18033">MPKKKDATYLDVKVGDPLVVVATRRDFDAEMKRKRERERTPGRRFSAERLFKEERESATVTRVGTKYVYATCDDDHFETELQFAKDTGRHHGGYYGDGTGKRAFTEASYAAFQRRSAAEKQIREFMGRAGYAWPADKLTTDALEEIAEVVSNERNHL</sequence>
<reference evidence="1 2" key="1">
    <citation type="submission" date="2019-09" db="EMBL/GenBank/DDBJ databases">
        <authorList>
            <person name="Buchholz L.E."/>
            <person name="Cole B.D."/>
            <person name="Fletcher K."/>
            <person name="Johnson A.K."/>
            <person name="Kutsi R.N."/>
            <person name="Larson C.S."/>
            <person name="Schacht N.A."/>
            <person name="Steger R.J."/>
            <person name="Totsch A.C."/>
            <person name="Westholm D.E."/>
            <person name="Balish M.F."/>
            <person name="Garlena R.A."/>
            <person name="Russell D.A."/>
            <person name="Pope W.H."/>
            <person name="Jacobs-Sera D."/>
            <person name="Hatfull G.F."/>
        </authorList>
    </citation>
    <scope>NUCLEOTIDE SEQUENCE [LARGE SCALE GENOMIC DNA]</scope>
</reference>
<proteinExistence type="predicted"/>
<dbReference type="RefSeq" id="YP_010104680.1">
    <property type="nucleotide sequence ID" value="NC_055821.1"/>
</dbReference>
<keyword evidence="2" id="KW-1185">Reference proteome</keyword>
<dbReference type="Proteomes" id="UP000326447">
    <property type="component" value="Genome"/>
</dbReference>
<dbReference type="EMBL" id="MN428063">
    <property type="protein sequence ID" value="QFP97696.1"/>
    <property type="molecule type" value="Genomic_DNA"/>
</dbReference>
<evidence type="ECO:0000313" key="2">
    <source>
        <dbReference type="Proteomes" id="UP000326447"/>
    </source>
</evidence>
<organism evidence="1 2">
    <name type="scientific">Gordonia phage NadineRae</name>
    <dbReference type="NCBI Taxonomy" id="2652882"/>
    <lineage>
        <taxon>Viruses</taxon>
        <taxon>Duplodnaviria</taxon>
        <taxon>Heunggongvirae</taxon>
        <taxon>Uroviricota</taxon>
        <taxon>Caudoviricetes</taxon>
        <taxon>Zierdtviridae</taxon>
        <taxon>Emilbogenvirinae</taxon>
        <taxon>Sukkupivirus</taxon>
        <taxon>Sukkupivirus nadinerae</taxon>
    </lineage>
</organism>
<gene>
    <name evidence="1" type="primary">8</name>
    <name evidence="1" type="ORF">SEA_NADINERAE_8</name>
</gene>
<protein>
    <submittedName>
        <fullName evidence="1">Uncharacterized protein</fullName>
    </submittedName>
</protein>